<gene>
    <name evidence="2" type="ORF">VTL71DRAFT_1692</name>
</gene>
<reference evidence="2 3" key="1">
    <citation type="journal article" date="2024" name="Commun. Biol.">
        <title>Comparative genomic analysis of thermophilic fungi reveals convergent evolutionary adaptations and gene losses.</title>
        <authorList>
            <person name="Steindorff A.S."/>
            <person name="Aguilar-Pontes M.V."/>
            <person name="Robinson A.J."/>
            <person name="Andreopoulos B."/>
            <person name="LaButti K."/>
            <person name="Kuo A."/>
            <person name="Mondo S."/>
            <person name="Riley R."/>
            <person name="Otillar R."/>
            <person name="Haridas S."/>
            <person name="Lipzen A."/>
            <person name="Grimwood J."/>
            <person name="Schmutz J."/>
            <person name="Clum A."/>
            <person name="Reid I.D."/>
            <person name="Moisan M.C."/>
            <person name="Butler G."/>
            <person name="Nguyen T.T.M."/>
            <person name="Dewar K."/>
            <person name="Conant G."/>
            <person name="Drula E."/>
            <person name="Henrissat B."/>
            <person name="Hansel C."/>
            <person name="Singer S."/>
            <person name="Hutchinson M.I."/>
            <person name="de Vries R.P."/>
            <person name="Natvig D.O."/>
            <person name="Powell A.J."/>
            <person name="Tsang A."/>
            <person name="Grigoriev I.V."/>
        </authorList>
    </citation>
    <scope>NUCLEOTIDE SEQUENCE [LARGE SCALE GENOMIC DNA]</scope>
    <source>
        <strain evidence="2 3">CBS 494.80</strain>
    </source>
</reference>
<evidence type="ECO:0000256" key="1">
    <source>
        <dbReference type="SAM" id="Phobius"/>
    </source>
</evidence>
<keyword evidence="1" id="KW-0472">Membrane</keyword>
<organism evidence="2 3">
    <name type="scientific">Oculimacula yallundae</name>
    <dbReference type="NCBI Taxonomy" id="86028"/>
    <lineage>
        <taxon>Eukaryota</taxon>
        <taxon>Fungi</taxon>
        <taxon>Dikarya</taxon>
        <taxon>Ascomycota</taxon>
        <taxon>Pezizomycotina</taxon>
        <taxon>Leotiomycetes</taxon>
        <taxon>Helotiales</taxon>
        <taxon>Ploettnerulaceae</taxon>
        <taxon>Oculimacula</taxon>
    </lineage>
</organism>
<protein>
    <submittedName>
        <fullName evidence="2">Uncharacterized protein</fullName>
    </submittedName>
</protein>
<keyword evidence="1" id="KW-0812">Transmembrane</keyword>
<accession>A0ABR4CDU1</accession>
<evidence type="ECO:0000313" key="2">
    <source>
        <dbReference type="EMBL" id="KAL2067268.1"/>
    </source>
</evidence>
<feature type="transmembrane region" description="Helical" evidence="1">
    <location>
        <begin position="12"/>
        <end position="32"/>
    </location>
</feature>
<name>A0ABR4CDU1_9HELO</name>
<proteinExistence type="predicted"/>
<dbReference type="Proteomes" id="UP001595075">
    <property type="component" value="Unassembled WGS sequence"/>
</dbReference>
<comment type="caution">
    <text evidence="2">The sequence shown here is derived from an EMBL/GenBank/DDBJ whole genome shotgun (WGS) entry which is preliminary data.</text>
</comment>
<keyword evidence="3" id="KW-1185">Reference proteome</keyword>
<dbReference type="EMBL" id="JAZHXI010000010">
    <property type="protein sequence ID" value="KAL2067268.1"/>
    <property type="molecule type" value="Genomic_DNA"/>
</dbReference>
<sequence>MCPRPDPSSFVICLILVTRLVIAKLLGVLAYLGTYLVECQLQGSDKARLSALLHDFASEPTHELHRGLDPAQRTDRVFWPLTEHLSYFRSGVASEDAVRFSGGVGQGDSHEQDRTGASLSTTSPFCQAHFHFISFAPPYHGDGPNSCCAHGMARRRMRIVLTISAHNSQPYPAFCAGTVWNIIMTQETVFSQTRLQGSPCVLAVRILDKQFELNDPLTLSVASDFIPSSLIGDHRRLVTDSAASPLGIP</sequence>
<evidence type="ECO:0000313" key="3">
    <source>
        <dbReference type="Proteomes" id="UP001595075"/>
    </source>
</evidence>
<keyword evidence="1" id="KW-1133">Transmembrane helix</keyword>